<gene>
    <name evidence="1" type="ORF">H9661_09180</name>
</gene>
<dbReference type="RefSeq" id="WP_191768400.1">
    <property type="nucleotide sequence ID" value="NZ_JACSRA010000011.1"/>
</dbReference>
<name>A0ABR8PTP9_9CLOT</name>
<dbReference type="EMBL" id="JACSRA010000011">
    <property type="protein sequence ID" value="MBD7911527.1"/>
    <property type="molecule type" value="Genomic_DNA"/>
</dbReference>
<organism evidence="1 2">
    <name type="scientific">Clostridium cibarium</name>
    <dbReference type="NCBI Taxonomy" id="2762247"/>
    <lineage>
        <taxon>Bacteria</taxon>
        <taxon>Bacillati</taxon>
        <taxon>Bacillota</taxon>
        <taxon>Clostridia</taxon>
        <taxon>Eubacteriales</taxon>
        <taxon>Clostridiaceae</taxon>
        <taxon>Clostridium</taxon>
    </lineage>
</organism>
<reference evidence="1 2" key="1">
    <citation type="submission" date="2020-08" db="EMBL/GenBank/DDBJ databases">
        <title>A Genomic Blueprint of the Chicken Gut Microbiome.</title>
        <authorList>
            <person name="Gilroy R."/>
            <person name="Ravi A."/>
            <person name="Getino M."/>
            <person name="Pursley I."/>
            <person name="Horton D.L."/>
            <person name="Alikhan N.-F."/>
            <person name="Baker D."/>
            <person name="Gharbi K."/>
            <person name="Hall N."/>
            <person name="Watson M."/>
            <person name="Adriaenssens E.M."/>
            <person name="Foster-Nyarko E."/>
            <person name="Jarju S."/>
            <person name="Secka A."/>
            <person name="Antonio M."/>
            <person name="Oren A."/>
            <person name="Chaudhuri R."/>
            <person name="La Ragione R.M."/>
            <person name="Hildebrand F."/>
            <person name="Pallen M.J."/>
        </authorList>
    </citation>
    <scope>NUCLEOTIDE SEQUENCE [LARGE SCALE GENOMIC DNA]</scope>
    <source>
        <strain evidence="1 2">Sa3CVN1</strain>
    </source>
</reference>
<evidence type="ECO:0000313" key="2">
    <source>
        <dbReference type="Proteomes" id="UP000627781"/>
    </source>
</evidence>
<keyword evidence="2" id="KW-1185">Reference proteome</keyword>
<protein>
    <submittedName>
        <fullName evidence="1">Uncharacterized protein</fullName>
    </submittedName>
</protein>
<comment type="caution">
    <text evidence="1">The sequence shown here is derived from an EMBL/GenBank/DDBJ whole genome shotgun (WGS) entry which is preliminary data.</text>
</comment>
<sequence>MSNIHDNEIISYKVNLKNQKIIIYTEYQKRKITKKTDVIFYDVLVHFFENELPGSTILDIDEHNINQFIRDNSKLLEQRKDSCWPIDYNTIEELTRELLKEQYSYYIISSSYGLNGWVLAKSYEIISNN</sequence>
<evidence type="ECO:0000313" key="1">
    <source>
        <dbReference type="EMBL" id="MBD7911527.1"/>
    </source>
</evidence>
<accession>A0ABR8PTP9</accession>
<proteinExistence type="predicted"/>
<dbReference type="Proteomes" id="UP000627781">
    <property type="component" value="Unassembled WGS sequence"/>
</dbReference>